<keyword evidence="4" id="KW-1185">Reference proteome</keyword>
<dbReference type="AlphaFoldDB" id="A0A0K9YY49"/>
<dbReference type="OrthoDB" id="1494446at2"/>
<protein>
    <submittedName>
        <fullName evidence="2">Uncharacterized protein</fullName>
    </submittedName>
</protein>
<dbReference type="PATRIC" id="fig|54915.3.peg.6200"/>
<evidence type="ECO:0000313" key="1">
    <source>
        <dbReference type="EMBL" id="GED68491.1"/>
    </source>
</evidence>
<gene>
    <name evidence="2" type="ORF">ADS79_04100</name>
    <name evidence="1" type="ORF">BRE01_21930</name>
</gene>
<comment type="caution">
    <text evidence="2">The sequence shown here is derived from an EMBL/GenBank/DDBJ whole genome shotgun (WGS) entry which is preliminary data.</text>
</comment>
<reference evidence="2" key="2">
    <citation type="submission" date="2015-07" db="EMBL/GenBank/DDBJ databases">
        <title>MeaNS - Measles Nucleotide Surveillance Program.</title>
        <authorList>
            <person name="Tran T."/>
            <person name="Druce J."/>
        </authorList>
    </citation>
    <scope>NUCLEOTIDE SEQUENCE</scope>
    <source>
        <strain evidence="2">DSM 9887</strain>
    </source>
</reference>
<reference evidence="3" key="1">
    <citation type="submission" date="2015-07" db="EMBL/GenBank/DDBJ databases">
        <title>Genome sequencing project for genomic taxonomy and phylogenomics of Bacillus-like bacteria.</title>
        <authorList>
            <person name="Liu B."/>
            <person name="Wang J."/>
            <person name="Zhu Y."/>
            <person name="Liu G."/>
            <person name="Chen Q."/>
            <person name="Chen Z."/>
            <person name="Lan J."/>
            <person name="Che J."/>
            <person name="Ge C."/>
            <person name="Shi H."/>
            <person name="Pan Z."/>
            <person name="Liu X."/>
        </authorList>
    </citation>
    <scope>NUCLEOTIDE SEQUENCE [LARGE SCALE GENOMIC DNA]</scope>
    <source>
        <strain evidence="3">DSM 9887</strain>
    </source>
</reference>
<dbReference type="STRING" id="54915.ADS79_04100"/>
<evidence type="ECO:0000313" key="4">
    <source>
        <dbReference type="Proteomes" id="UP000319578"/>
    </source>
</evidence>
<name>A0A0K9YY49_9BACL</name>
<dbReference type="EMBL" id="BJON01000008">
    <property type="protein sequence ID" value="GED68491.1"/>
    <property type="molecule type" value="Genomic_DNA"/>
</dbReference>
<evidence type="ECO:0000313" key="3">
    <source>
        <dbReference type="Proteomes" id="UP000036834"/>
    </source>
</evidence>
<sequence>MKVVNPHFLNEFLGPITGLADDNESIKHYKDVELRTEEQYKAVIRETLVEHFHSLEEVVKKKSKLALSYYLTKPAVDFEGVFYSLLPPFDAPSDPRDFFVWLWEELFIGESYELGDVDSYKVVADMYEPLRSTRKQ</sequence>
<proteinExistence type="predicted"/>
<dbReference type="Proteomes" id="UP000036834">
    <property type="component" value="Unassembled WGS sequence"/>
</dbReference>
<reference evidence="1 4" key="3">
    <citation type="submission" date="2019-06" db="EMBL/GenBank/DDBJ databases">
        <title>Whole genome shotgun sequence of Brevibacillus reuszeri NBRC 15719.</title>
        <authorList>
            <person name="Hosoyama A."/>
            <person name="Uohara A."/>
            <person name="Ohji S."/>
            <person name="Ichikawa N."/>
        </authorList>
    </citation>
    <scope>NUCLEOTIDE SEQUENCE [LARGE SCALE GENOMIC DNA]</scope>
    <source>
        <strain evidence="1 4">NBRC 15719</strain>
    </source>
</reference>
<organism evidence="2 3">
    <name type="scientific">Brevibacillus reuszeri</name>
    <dbReference type="NCBI Taxonomy" id="54915"/>
    <lineage>
        <taxon>Bacteria</taxon>
        <taxon>Bacillati</taxon>
        <taxon>Bacillota</taxon>
        <taxon>Bacilli</taxon>
        <taxon>Bacillales</taxon>
        <taxon>Paenibacillaceae</taxon>
        <taxon>Brevibacillus</taxon>
    </lineage>
</organism>
<dbReference type="RefSeq" id="WP_049737155.1">
    <property type="nucleotide sequence ID" value="NZ_BJON01000008.1"/>
</dbReference>
<dbReference type="Proteomes" id="UP000319578">
    <property type="component" value="Unassembled WGS sequence"/>
</dbReference>
<dbReference type="EMBL" id="LGIQ01000005">
    <property type="protein sequence ID" value="KNB73165.1"/>
    <property type="molecule type" value="Genomic_DNA"/>
</dbReference>
<evidence type="ECO:0000313" key="2">
    <source>
        <dbReference type="EMBL" id="KNB73165.1"/>
    </source>
</evidence>
<accession>A0A0K9YY49</accession>